<dbReference type="EMBL" id="VYZN01000042">
    <property type="protein sequence ID" value="KAE9530918.1"/>
    <property type="molecule type" value="Genomic_DNA"/>
</dbReference>
<gene>
    <name evidence="2" type="ORF">AGLY_011380</name>
</gene>
<accession>A0A6G0TDV8</accession>
<keyword evidence="1" id="KW-0812">Transmembrane</keyword>
<comment type="caution">
    <text evidence="2">The sequence shown here is derived from an EMBL/GenBank/DDBJ whole genome shotgun (WGS) entry which is preliminary data.</text>
</comment>
<dbReference type="Proteomes" id="UP000475862">
    <property type="component" value="Unassembled WGS sequence"/>
</dbReference>
<organism evidence="2 3">
    <name type="scientific">Aphis glycines</name>
    <name type="common">Soybean aphid</name>
    <dbReference type="NCBI Taxonomy" id="307491"/>
    <lineage>
        <taxon>Eukaryota</taxon>
        <taxon>Metazoa</taxon>
        <taxon>Ecdysozoa</taxon>
        <taxon>Arthropoda</taxon>
        <taxon>Hexapoda</taxon>
        <taxon>Insecta</taxon>
        <taxon>Pterygota</taxon>
        <taxon>Neoptera</taxon>
        <taxon>Paraneoptera</taxon>
        <taxon>Hemiptera</taxon>
        <taxon>Sternorrhyncha</taxon>
        <taxon>Aphidomorpha</taxon>
        <taxon>Aphidoidea</taxon>
        <taxon>Aphididae</taxon>
        <taxon>Aphidini</taxon>
        <taxon>Aphis</taxon>
        <taxon>Aphis</taxon>
    </lineage>
</organism>
<reference evidence="2 3" key="1">
    <citation type="submission" date="2019-08" db="EMBL/GenBank/DDBJ databases">
        <title>The genome of the soybean aphid Biotype 1, its phylome, world population structure and adaptation to the North American continent.</title>
        <authorList>
            <person name="Giordano R."/>
            <person name="Donthu R.K."/>
            <person name="Hernandez A.G."/>
            <person name="Wright C.L."/>
            <person name="Zimin A.V."/>
        </authorList>
    </citation>
    <scope>NUCLEOTIDE SEQUENCE [LARGE SCALE GENOMIC DNA]</scope>
    <source>
        <tissue evidence="2">Whole aphids</tissue>
    </source>
</reference>
<proteinExistence type="predicted"/>
<feature type="transmembrane region" description="Helical" evidence="1">
    <location>
        <begin position="238"/>
        <end position="265"/>
    </location>
</feature>
<dbReference type="AlphaFoldDB" id="A0A6G0TDV8"/>
<protein>
    <submittedName>
        <fullName evidence="2">Uncharacterized protein</fullName>
    </submittedName>
</protein>
<sequence length="310" mass="34996">MDELILYKINLQFSALNILKNTTYVIIYQYRLKYYKQMEKLEQAHKCHLLDLIWDQNIRFHKPNKSIKYAIKKITNKIEKYKSIKLFKNVTNVRQGVTFYVQQNKVSIHASILTSLFKSKRKITNKPINNKSNKQLLTTICCIPTTMINNLDVEKLTVSSSTTSGSFNLSVVDVIFSSTSFSLAGDFVFNGDALLDVLIPSDALIFSFGLLTLVFKCFIGILSALMGSLTFLGLPLGLFSTVFSGLFFLINKGFFTIFFGGLVFFSRDNGLPRFLFTGFISSFDSDSSVSVSTFTSTFIDAFCSLTFLLS</sequence>
<feature type="transmembrane region" description="Helical" evidence="1">
    <location>
        <begin position="203"/>
        <end position="226"/>
    </location>
</feature>
<keyword evidence="1" id="KW-0472">Membrane</keyword>
<evidence type="ECO:0000313" key="2">
    <source>
        <dbReference type="EMBL" id="KAE9530918.1"/>
    </source>
</evidence>
<keyword evidence="3" id="KW-1185">Reference proteome</keyword>
<name>A0A6G0TDV8_APHGL</name>
<keyword evidence="1" id="KW-1133">Transmembrane helix</keyword>
<evidence type="ECO:0000256" key="1">
    <source>
        <dbReference type="SAM" id="Phobius"/>
    </source>
</evidence>
<evidence type="ECO:0000313" key="3">
    <source>
        <dbReference type="Proteomes" id="UP000475862"/>
    </source>
</evidence>